<dbReference type="GO" id="GO:0009361">
    <property type="term" value="C:succinate-CoA ligase complex (ADP-forming)"/>
    <property type="evidence" value="ECO:0007669"/>
    <property type="project" value="TreeGrafter"/>
</dbReference>
<dbReference type="Proteomes" id="UP000339249">
    <property type="component" value="Unassembled WGS sequence"/>
</dbReference>
<evidence type="ECO:0000313" key="3">
    <source>
        <dbReference type="EMBL" id="VTN13531.1"/>
    </source>
</evidence>
<evidence type="ECO:0000313" key="4">
    <source>
        <dbReference type="Proteomes" id="UP000339249"/>
    </source>
</evidence>
<feature type="region of interest" description="Disordered" evidence="1">
    <location>
        <begin position="77"/>
        <end position="107"/>
    </location>
</feature>
<protein>
    <submittedName>
        <fullName evidence="3">Membrane protein FdrA</fullName>
    </submittedName>
</protein>
<feature type="domain" description="CoA-binding" evidence="2">
    <location>
        <begin position="179"/>
        <end position="260"/>
    </location>
</feature>
<dbReference type="InterPro" id="IPR003781">
    <property type="entry name" value="CoA-bd"/>
</dbReference>
<reference evidence="3 4" key="1">
    <citation type="submission" date="2019-04" db="EMBL/GenBank/DDBJ databases">
        <authorList>
            <consortium name="Pathogen Informatics"/>
        </authorList>
    </citation>
    <scope>NUCLEOTIDE SEQUENCE [LARGE SCALE GENOMIC DNA]</scope>
    <source>
        <strain evidence="3 4">NCTC9185</strain>
    </source>
</reference>
<dbReference type="InterPro" id="IPR016102">
    <property type="entry name" value="Succinyl-CoA_synth-like"/>
</dbReference>
<dbReference type="GO" id="GO:0004775">
    <property type="term" value="F:succinate-CoA ligase (ADP-forming) activity"/>
    <property type="evidence" value="ECO:0007669"/>
    <property type="project" value="TreeGrafter"/>
</dbReference>
<dbReference type="Pfam" id="PF02629">
    <property type="entry name" value="CoA_binding"/>
    <property type="match status" value="1"/>
</dbReference>
<dbReference type="GO" id="GO:0004776">
    <property type="term" value="F:succinate-CoA ligase (GDP-forming) activity"/>
    <property type="evidence" value="ECO:0007669"/>
    <property type="project" value="TreeGrafter"/>
</dbReference>
<evidence type="ECO:0000256" key="1">
    <source>
        <dbReference type="SAM" id="MobiDB-lite"/>
    </source>
</evidence>
<dbReference type="PANTHER" id="PTHR11117">
    <property type="entry name" value="SUCCINYL-COA LIGASE SUBUNIT ALPHA"/>
    <property type="match status" value="1"/>
</dbReference>
<dbReference type="Gene3D" id="3.40.50.720">
    <property type="entry name" value="NAD(P)-binding Rossmann-like Domain"/>
    <property type="match status" value="1"/>
</dbReference>
<accession>A0A4U9D777</accession>
<name>A0A4U9D777_RAOTE</name>
<gene>
    <name evidence="3" type="primary">fdrA_2</name>
    <name evidence="3" type="ORF">NCTC9185_05566</name>
</gene>
<feature type="compositionally biased region" description="Basic and acidic residues" evidence="1">
    <location>
        <begin position="93"/>
        <end position="107"/>
    </location>
</feature>
<dbReference type="EMBL" id="CABDVU010000001">
    <property type="protein sequence ID" value="VTN13531.1"/>
    <property type="molecule type" value="Genomic_DNA"/>
</dbReference>
<organism evidence="3 4">
    <name type="scientific">Raoultella terrigena</name>
    <name type="common">Klebsiella terrigena</name>
    <dbReference type="NCBI Taxonomy" id="577"/>
    <lineage>
        <taxon>Bacteria</taxon>
        <taxon>Pseudomonadati</taxon>
        <taxon>Pseudomonadota</taxon>
        <taxon>Gammaproteobacteria</taxon>
        <taxon>Enterobacterales</taxon>
        <taxon>Enterobacteriaceae</taxon>
        <taxon>Klebsiella/Raoultella group</taxon>
        <taxon>Raoultella</taxon>
    </lineage>
</organism>
<dbReference type="AlphaFoldDB" id="A0A4U9D777"/>
<sequence length="262" mass="27489">MLISRKLSAIDDVEEVSVMMGTPANKALLESTGFWHEEFAQATPNDICAAIRTRQPVADILNLIQQRLDARAERYCPGAEQRPASAKGAPLGERLRETAGGKPGADLRRRGVRAGVARQGLESGKNVMLFSDNVPLEQERALKQYARERGLLVMGPDCGTAAIAGAPLAFANILPAGCIGVIGASGTGIQELTSQVALLGQGVTHAIGLGGRDLSQQIGGLSALTALEMLAADAQSKVIAFVSKPPAESVRQTIISAMKKLV</sequence>
<proteinExistence type="predicted"/>
<dbReference type="GO" id="GO:0006099">
    <property type="term" value="P:tricarboxylic acid cycle"/>
    <property type="evidence" value="ECO:0007669"/>
    <property type="project" value="TreeGrafter"/>
</dbReference>
<dbReference type="GO" id="GO:0005829">
    <property type="term" value="C:cytosol"/>
    <property type="evidence" value="ECO:0007669"/>
    <property type="project" value="TreeGrafter"/>
</dbReference>
<dbReference type="PANTHER" id="PTHR11117:SF24">
    <property type="entry name" value="PROTEIN FDRA"/>
    <property type="match status" value="1"/>
</dbReference>
<evidence type="ECO:0000259" key="2">
    <source>
        <dbReference type="Pfam" id="PF02629"/>
    </source>
</evidence>
<dbReference type="SUPFAM" id="SSF52210">
    <property type="entry name" value="Succinyl-CoA synthetase domains"/>
    <property type="match status" value="1"/>
</dbReference>